<dbReference type="Pfam" id="PF02720">
    <property type="entry name" value="DUF222"/>
    <property type="match status" value="1"/>
</dbReference>
<proteinExistence type="inferred from homology"/>
<protein>
    <submittedName>
        <fullName evidence="4">Unannotated protein</fullName>
    </submittedName>
</protein>
<dbReference type="InterPro" id="IPR002711">
    <property type="entry name" value="HNH"/>
</dbReference>
<dbReference type="GO" id="GO:0003676">
    <property type="term" value="F:nucleic acid binding"/>
    <property type="evidence" value="ECO:0007669"/>
    <property type="project" value="InterPro"/>
</dbReference>
<dbReference type="GO" id="GO:0008270">
    <property type="term" value="F:zinc ion binding"/>
    <property type="evidence" value="ECO:0007669"/>
    <property type="project" value="InterPro"/>
</dbReference>
<dbReference type="Gene3D" id="1.10.30.50">
    <property type="match status" value="1"/>
</dbReference>
<dbReference type="SMART" id="SM00507">
    <property type="entry name" value="HNHc"/>
    <property type="match status" value="1"/>
</dbReference>
<reference evidence="4" key="1">
    <citation type="submission" date="2020-05" db="EMBL/GenBank/DDBJ databases">
        <authorList>
            <person name="Chiriac C."/>
            <person name="Salcher M."/>
            <person name="Ghai R."/>
            <person name="Kavagutti S V."/>
        </authorList>
    </citation>
    <scope>NUCLEOTIDE SEQUENCE</scope>
</reference>
<evidence type="ECO:0000259" key="3">
    <source>
        <dbReference type="SMART" id="SM00507"/>
    </source>
</evidence>
<evidence type="ECO:0000256" key="2">
    <source>
        <dbReference type="SAM" id="MobiDB-lite"/>
    </source>
</evidence>
<evidence type="ECO:0000313" key="4">
    <source>
        <dbReference type="EMBL" id="CAB4921798.1"/>
    </source>
</evidence>
<dbReference type="EMBL" id="CAFBNB010000030">
    <property type="protein sequence ID" value="CAB4921798.1"/>
    <property type="molecule type" value="Genomic_DNA"/>
</dbReference>
<gene>
    <name evidence="4" type="ORF">UFOPK3720_00262</name>
</gene>
<accession>A0A6J7HQW7</accession>
<dbReference type="CDD" id="cd00085">
    <property type="entry name" value="HNHc"/>
    <property type="match status" value="1"/>
</dbReference>
<dbReference type="Pfam" id="PF01844">
    <property type="entry name" value="HNH"/>
    <property type="match status" value="1"/>
</dbReference>
<feature type="region of interest" description="Disordered" evidence="2">
    <location>
        <begin position="606"/>
        <end position="642"/>
    </location>
</feature>
<feature type="domain" description="HNH nuclease" evidence="3">
    <location>
        <begin position="520"/>
        <end position="572"/>
    </location>
</feature>
<organism evidence="4">
    <name type="scientific">freshwater metagenome</name>
    <dbReference type="NCBI Taxonomy" id="449393"/>
    <lineage>
        <taxon>unclassified sequences</taxon>
        <taxon>metagenomes</taxon>
        <taxon>ecological metagenomes</taxon>
    </lineage>
</organism>
<sequence length="642" mass="68671">MFEVSESRDCSSPANAGFAFRTSALAAARMATRSANRATDPNSPWVPREAPLEASLRRCTGGFPAFLGTKQTSHFDSIWPVPSEQSTCPVQSPAAQSIGSRFSGVHVEWLHAHSIRHRLTALATARPTSSVMIELASIDPATLHGEDAITWLQAHERLTSWWVSLQAPAIVRAAGSDRYETRVVAGIDVLGDSATGHVTIADAIREELAAALRLSPATAQARIDSARLLCGPLSATRIAQSEGRITPSHVSIIVSAAARLRGAWDDDEAKRAAFIETCDRLQRRVLPVAMRSTLARTRRAAKHAVIAVDPLEAHRRRLRSLSARDVYVVDDLDGVSTLIARMATEHAHACLSVINDRAMRGDWADATGVNSESPTCPTSPTRDREPVAFGAGERRSLALASLLLERVLPSSSGGVVEAVTTASSVHSTTPNGSLAPLTAWPAPVFTSPTPRPRAEITLVIDLPTLLALRDGSAELVGAGAIPAGVVRELLDDAVMRRVIADPTTGELLDYGRRTYAVPQRLRDFIAARDRTCRFPGCGTSATRCEIDHAIPWSCGGETNRGNLGALCVRHHQLKTHGGWRIVDSDPHGGCTWISPQGRRYEHVSSPIIDSNPYANADVESSGPPDPGSGRDSPVARDGPIGA</sequence>
<evidence type="ECO:0000256" key="1">
    <source>
        <dbReference type="ARBA" id="ARBA00023450"/>
    </source>
</evidence>
<dbReference type="InterPro" id="IPR003615">
    <property type="entry name" value="HNH_nuc"/>
</dbReference>
<dbReference type="InterPro" id="IPR003870">
    <property type="entry name" value="DUF222"/>
</dbReference>
<dbReference type="GO" id="GO:0004519">
    <property type="term" value="F:endonuclease activity"/>
    <property type="evidence" value="ECO:0007669"/>
    <property type="project" value="InterPro"/>
</dbReference>
<dbReference type="AlphaFoldDB" id="A0A6J7HQW7"/>
<name>A0A6J7HQW7_9ZZZZ</name>
<comment type="similarity">
    <text evidence="1">Belongs to the Rv1128c/1148c/1588c/1702c/1945/3466 family.</text>
</comment>